<gene>
    <name evidence="6" type="ORF">HC031_25075</name>
</gene>
<feature type="domain" description="HTH gntR-type" evidence="5">
    <location>
        <begin position="8"/>
        <end position="77"/>
    </location>
</feature>
<evidence type="ECO:0000256" key="3">
    <source>
        <dbReference type="ARBA" id="ARBA00023163"/>
    </source>
</evidence>
<organism evidence="6 7">
    <name type="scientific">Planosporangium thailandense</name>
    <dbReference type="NCBI Taxonomy" id="765197"/>
    <lineage>
        <taxon>Bacteria</taxon>
        <taxon>Bacillati</taxon>
        <taxon>Actinomycetota</taxon>
        <taxon>Actinomycetes</taxon>
        <taxon>Micromonosporales</taxon>
        <taxon>Micromonosporaceae</taxon>
        <taxon>Planosporangium</taxon>
    </lineage>
</organism>
<reference evidence="6 7" key="1">
    <citation type="submission" date="2020-03" db="EMBL/GenBank/DDBJ databases">
        <title>WGS of the type strain of Planosporangium spp.</title>
        <authorList>
            <person name="Thawai C."/>
        </authorList>
    </citation>
    <scope>NUCLEOTIDE SEQUENCE [LARGE SCALE GENOMIC DNA]</scope>
    <source>
        <strain evidence="6 7">TBRC 5610</strain>
    </source>
</reference>
<accession>A0ABX0Y6B0</accession>
<dbReference type="SMART" id="SM00895">
    <property type="entry name" value="FCD"/>
    <property type="match status" value="1"/>
</dbReference>
<dbReference type="InterPro" id="IPR008920">
    <property type="entry name" value="TF_FadR/GntR_C"/>
</dbReference>
<protein>
    <submittedName>
        <fullName evidence="6">FadR family transcriptional regulator</fullName>
    </submittedName>
</protein>
<evidence type="ECO:0000259" key="5">
    <source>
        <dbReference type="PROSITE" id="PS50949"/>
    </source>
</evidence>
<dbReference type="Gene3D" id="1.10.10.10">
    <property type="entry name" value="Winged helix-like DNA-binding domain superfamily/Winged helix DNA-binding domain"/>
    <property type="match status" value="1"/>
</dbReference>
<dbReference type="RefSeq" id="WP_167927874.1">
    <property type="nucleotide sequence ID" value="NZ_JAATVY010000023.1"/>
</dbReference>
<evidence type="ECO:0000256" key="2">
    <source>
        <dbReference type="ARBA" id="ARBA00023125"/>
    </source>
</evidence>
<dbReference type="InterPro" id="IPR000524">
    <property type="entry name" value="Tscrpt_reg_HTH_GntR"/>
</dbReference>
<sequence>MNQGRVQDSPLAHVAAERIAAMVQNLAPGARLGTKNDLRLAVGVSVGTFNEALRLLQSRGIVSVRTGPGGGVFAAAPSPIVRLGNSVLALDAADTSVADAIRIRDALDPLLVADAIRHSSASDIQAMRELLRAMAEAIETEDSTSFTRANWALHARIAAVSPSAILRSFYCSLLEIIESHTVFVLPAHEAHAMYLRERYDLHAALVDAIAERAADKAQSLVHAHNTSAHQQESGHLDAPTPRGGSDPVLASVPALDRGEAGR</sequence>
<feature type="region of interest" description="Disordered" evidence="4">
    <location>
        <begin position="220"/>
        <end position="262"/>
    </location>
</feature>
<dbReference type="EMBL" id="JAATVY010000023">
    <property type="protein sequence ID" value="NJC72965.1"/>
    <property type="molecule type" value="Genomic_DNA"/>
</dbReference>
<dbReference type="SUPFAM" id="SSF48008">
    <property type="entry name" value="GntR ligand-binding domain-like"/>
    <property type="match status" value="1"/>
</dbReference>
<evidence type="ECO:0000256" key="1">
    <source>
        <dbReference type="ARBA" id="ARBA00023015"/>
    </source>
</evidence>
<evidence type="ECO:0000313" key="6">
    <source>
        <dbReference type="EMBL" id="NJC72965.1"/>
    </source>
</evidence>
<keyword evidence="3" id="KW-0804">Transcription</keyword>
<dbReference type="Pfam" id="PF07729">
    <property type="entry name" value="FCD"/>
    <property type="match status" value="1"/>
</dbReference>
<dbReference type="Pfam" id="PF00392">
    <property type="entry name" value="GntR"/>
    <property type="match status" value="1"/>
</dbReference>
<dbReference type="SUPFAM" id="SSF46785">
    <property type="entry name" value="Winged helix' DNA-binding domain"/>
    <property type="match status" value="1"/>
</dbReference>
<dbReference type="InterPro" id="IPR036390">
    <property type="entry name" value="WH_DNA-bd_sf"/>
</dbReference>
<keyword evidence="1" id="KW-0805">Transcription regulation</keyword>
<keyword evidence="7" id="KW-1185">Reference proteome</keyword>
<name>A0ABX0Y6B0_9ACTN</name>
<feature type="compositionally biased region" description="Polar residues" evidence="4">
    <location>
        <begin position="224"/>
        <end position="233"/>
    </location>
</feature>
<evidence type="ECO:0000256" key="4">
    <source>
        <dbReference type="SAM" id="MobiDB-lite"/>
    </source>
</evidence>
<keyword evidence="2" id="KW-0238">DNA-binding</keyword>
<proteinExistence type="predicted"/>
<dbReference type="InterPro" id="IPR011711">
    <property type="entry name" value="GntR_C"/>
</dbReference>
<comment type="caution">
    <text evidence="6">The sequence shown here is derived from an EMBL/GenBank/DDBJ whole genome shotgun (WGS) entry which is preliminary data.</text>
</comment>
<dbReference type="InterPro" id="IPR036388">
    <property type="entry name" value="WH-like_DNA-bd_sf"/>
</dbReference>
<dbReference type="Gene3D" id="1.20.120.530">
    <property type="entry name" value="GntR ligand-binding domain-like"/>
    <property type="match status" value="1"/>
</dbReference>
<evidence type="ECO:0000313" key="7">
    <source>
        <dbReference type="Proteomes" id="UP000722989"/>
    </source>
</evidence>
<dbReference type="Proteomes" id="UP000722989">
    <property type="component" value="Unassembled WGS sequence"/>
</dbReference>
<dbReference type="PROSITE" id="PS50949">
    <property type="entry name" value="HTH_GNTR"/>
    <property type="match status" value="1"/>
</dbReference>
<dbReference type="SMART" id="SM00345">
    <property type="entry name" value="HTH_GNTR"/>
    <property type="match status" value="1"/>
</dbReference>
<dbReference type="PANTHER" id="PTHR43537">
    <property type="entry name" value="TRANSCRIPTIONAL REGULATOR, GNTR FAMILY"/>
    <property type="match status" value="1"/>
</dbReference>
<dbReference type="PANTHER" id="PTHR43537:SF5">
    <property type="entry name" value="UXU OPERON TRANSCRIPTIONAL REGULATOR"/>
    <property type="match status" value="1"/>
</dbReference>